<evidence type="ECO:0000313" key="2">
    <source>
        <dbReference type="EMBL" id="GAA4027452.1"/>
    </source>
</evidence>
<sequence length="98" mass="10235">MTSGQGDASEEEFVEALVELRPDASAGDLVPWCSRHGIDVLPMTAGALLTGSGRTLAEAFEVPRLGTRSRPRSLPVPPALASTARSVTVLPTPHARSS</sequence>
<protein>
    <submittedName>
        <fullName evidence="2">Uncharacterized protein</fullName>
    </submittedName>
</protein>
<comment type="caution">
    <text evidence="2">The sequence shown here is derived from an EMBL/GenBank/DDBJ whole genome shotgun (WGS) entry which is preliminary data.</text>
</comment>
<keyword evidence="3" id="KW-1185">Reference proteome</keyword>
<dbReference type="Proteomes" id="UP001500456">
    <property type="component" value="Unassembled WGS sequence"/>
</dbReference>
<proteinExistence type="predicted"/>
<reference evidence="3" key="1">
    <citation type="journal article" date="2019" name="Int. J. Syst. Evol. Microbiol.">
        <title>The Global Catalogue of Microorganisms (GCM) 10K type strain sequencing project: providing services to taxonomists for standard genome sequencing and annotation.</title>
        <authorList>
            <consortium name="The Broad Institute Genomics Platform"/>
            <consortium name="The Broad Institute Genome Sequencing Center for Infectious Disease"/>
            <person name="Wu L."/>
            <person name="Ma J."/>
        </authorList>
    </citation>
    <scope>NUCLEOTIDE SEQUENCE [LARGE SCALE GENOMIC DNA]</scope>
    <source>
        <strain evidence="3">JCM 16924</strain>
    </source>
</reference>
<gene>
    <name evidence="2" type="ORF">GCM10022232_86540</name>
</gene>
<accession>A0ABP7TKD3</accession>
<name>A0ABP7TKD3_9ACTN</name>
<feature type="region of interest" description="Disordered" evidence="1">
    <location>
        <begin position="66"/>
        <end position="98"/>
    </location>
</feature>
<evidence type="ECO:0000313" key="3">
    <source>
        <dbReference type="Proteomes" id="UP001500456"/>
    </source>
</evidence>
<evidence type="ECO:0000256" key="1">
    <source>
        <dbReference type="SAM" id="MobiDB-lite"/>
    </source>
</evidence>
<dbReference type="EMBL" id="BAAAZX010000042">
    <property type="protein sequence ID" value="GAA4027452.1"/>
    <property type="molecule type" value="Genomic_DNA"/>
</dbReference>
<organism evidence="2 3">
    <name type="scientific">Streptomyces plumbiresistens</name>
    <dbReference type="NCBI Taxonomy" id="511811"/>
    <lineage>
        <taxon>Bacteria</taxon>
        <taxon>Bacillati</taxon>
        <taxon>Actinomycetota</taxon>
        <taxon>Actinomycetes</taxon>
        <taxon>Kitasatosporales</taxon>
        <taxon>Streptomycetaceae</taxon>
        <taxon>Streptomyces</taxon>
    </lineage>
</organism>
<dbReference type="RefSeq" id="WP_266444498.1">
    <property type="nucleotide sequence ID" value="NZ_BAAAZX010000042.1"/>
</dbReference>